<sequence>MINKIIDEALIAHDFKKEHGNDLTSFYIRESGSAIRFAILHKLDELSAPSELNAVINHAAPAAFLEHPAFRKNCDLICIHHLNKLAEFKNHEEKIFSIEEDPHFFKKYILYYSDTEDIAIQNYSYADLVETISDKSQFSSYKNDPLEATQYSVAAKIFIKLPFLELPFNRRELVSLRLQAGEAVAEEGLDATYAAIQRLTANNMDELLKELIDNELENNAN</sequence>
<protein>
    <submittedName>
        <fullName evidence="1">Uncharacterized protein</fullName>
    </submittedName>
</protein>
<dbReference type="EMBL" id="LAZR01001823">
    <property type="protein sequence ID" value="KKN38517.1"/>
    <property type="molecule type" value="Genomic_DNA"/>
</dbReference>
<dbReference type="Pfam" id="PF20289">
    <property type="entry name" value="MComp1"/>
    <property type="match status" value="1"/>
</dbReference>
<name>A0A0F9QNC1_9ZZZZ</name>
<dbReference type="InterPro" id="IPR046905">
    <property type="entry name" value="ABC-3C_MC1"/>
</dbReference>
<proteinExistence type="predicted"/>
<accession>A0A0F9QNC1</accession>
<comment type="caution">
    <text evidence="1">The sequence shown here is derived from an EMBL/GenBank/DDBJ whole genome shotgun (WGS) entry which is preliminary data.</text>
</comment>
<gene>
    <name evidence="1" type="ORF">LCGC14_0752770</name>
</gene>
<dbReference type="AlphaFoldDB" id="A0A0F9QNC1"/>
<evidence type="ECO:0000313" key="1">
    <source>
        <dbReference type="EMBL" id="KKN38517.1"/>
    </source>
</evidence>
<reference evidence="1" key="1">
    <citation type="journal article" date="2015" name="Nature">
        <title>Complex archaea that bridge the gap between prokaryotes and eukaryotes.</title>
        <authorList>
            <person name="Spang A."/>
            <person name="Saw J.H."/>
            <person name="Jorgensen S.L."/>
            <person name="Zaremba-Niedzwiedzka K."/>
            <person name="Martijn J."/>
            <person name="Lind A.E."/>
            <person name="van Eijk R."/>
            <person name="Schleper C."/>
            <person name="Guy L."/>
            <person name="Ettema T.J."/>
        </authorList>
    </citation>
    <scope>NUCLEOTIDE SEQUENCE</scope>
</reference>
<organism evidence="1">
    <name type="scientific">marine sediment metagenome</name>
    <dbReference type="NCBI Taxonomy" id="412755"/>
    <lineage>
        <taxon>unclassified sequences</taxon>
        <taxon>metagenomes</taxon>
        <taxon>ecological metagenomes</taxon>
    </lineage>
</organism>